<organism evidence="2 3">
    <name type="scientific">Marinomonas communis</name>
    <dbReference type="NCBI Taxonomy" id="28254"/>
    <lineage>
        <taxon>Bacteria</taxon>
        <taxon>Pseudomonadati</taxon>
        <taxon>Pseudomonadota</taxon>
        <taxon>Gammaproteobacteria</taxon>
        <taxon>Oceanospirillales</taxon>
        <taxon>Oceanospirillaceae</taxon>
        <taxon>Marinomonas</taxon>
    </lineage>
</organism>
<keyword evidence="1" id="KW-0812">Transmembrane</keyword>
<name>A0A4R6X5K7_9GAMM</name>
<accession>A0A4R6X5K7</accession>
<dbReference type="AlphaFoldDB" id="A0A4R6X5K7"/>
<sequence length="428" mass="47706">MFHRDKPLFSRPVLAVIIVASTLAVWLLNLTDPKTVLEQPNIRSWQTSSHIPVYWVAQDTWSGSDKVEMTIVFHGESQYSALTKATWELLTGPTLPLSTATINQRLTPLAAKAESHFTAQQQTLQISFSNQPQYLSATMKVLDTWLNQTQFKYSALQNRARNNVPDSVSQQLLMQLWPEYDISDTANSPLTTAMLEQHLANIKQSVSHIIVAGALTESAQSQLQTALDQLTQTMAHRTIHSSLANASEPQTKVLGNHDLQALYGAIALTPLQSVTDWLALQIWAKDSLERQKQQLHSNIGQWQLHLSPWQPYVTWQLQAAQSVLAADASTPAPESSWILPNTLPSYQDSKAFSDLKAQLLAQLANLSQNPTWWSAIGSRVAYPNSPLDLATFAEHYSEAANSFTMSQYQAAIDRLLVISSRQEVLVKL</sequence>
<dbReference type="Proteomes" id="UP000295729">
    <property type="component" value="Unassembled WGS sequence"/>
</dbReference>
<gene>
    <name evidence="2" type="ORF">C8D85_1805</name>
</gene>
<protein>
    <recommendedName>
        <fullName evidence="4">Zn-dependent peptidase</fullName>
    </recommendedName>
</protein>
<evidence type="ECO:0000256" key="1">
    <source>
        <dbReference type="SAM" id="Phobius"/>
    </source>
</evidence>
<dbReference type="RefSeq" id="WP_133561789.1">
    <property type="nucleotide sequence ID" value="NZ_SNZA01000002.1"/>
</dbReference>
<dbReference type="OrthoDB" id="6104154at2"/>
<keyword evidence="1" id="KW-1133">Transmembrane helix</keyword>
<reference evidence="2 3" key="1">
    <citation type="submission" date="2019-03" db="EMBL/GenBank/DDBJ databases">
        <title>Genomic Encyclopedia of Type Strains, Phase IV (KMG-IV): sequencing the most valuable type-strain genomes for metagenomic binning, comparative biology and taxonomic classification.</title>
        <authorList>
            <person name="Goeker M."/>
        </authorList>
    </citation>
    <scope>NUCLEOTIDE SEQUENCE [LARGE SCALE GENOMIC DNA]</scope>
    <source>
        <strain evidence="2 3">DSM 5604</strain>
    </source>
</reference>
<evidence type="ECO:0000313" key="2">
    <source>
        <dbReference type="EMBL" id="TDR14272.1"/>
    </source>
</evidence>
<evidence type="ECO:0008006" key="4">
    <source>
        <dbReference type="Google" id="ProtNLM"/>
    </source>
</evidence>
<comment type="caution">
    <text evidence="2">The sequence shown here is derived from an EMBL/GenBank/DDBJ whole genome shotgun (WGS) entry which is preliminary data.</text>
</comment>
<feature type="transmembrane region" description="Helical" evidence="1">
    <location>
        <begin position="12"/>
        <end position="30"/>
    </location>
</feature>
<dbReference type="EMBL" id="SNZA01000002">
    <property type="protein sequence ID" value="TDR14272.1"/>
    <property type="molecule type" value="Genomic_DNA"/>
</dbReference>
<proteinExistence type="predicted"/>
<evidence type="ECO:0000313" key="3">
    <source>
        <dbReference type="Proteomes" id="UP000295729"/>
    </source>
</evidence>
<keyword evidence="1" id="KW-0472">Membrane</keyword>
<keyword evidence="3" id="KW-1185">Reference proteome</keyword>